<reference evidence="10" key="1">
    <citation type="submission" date="2024-05" db="EMBL/GenBank/DDBJ databases">
        <title>Genome sequencing of novel strain.</title>
        <authorList>
            <person name="Ganbat D."/>
            <person name="Ganbat S."/>
            <person name="Lee S.-J."/>
        </authorList>
    </citation>
    <scope>NUCLEOTIDE SEQUENCE</scope>
    <source>
        <strain evidence="10">SMD15-11</strain>
    </source>
</reference>
<keyword evidence="3 8" id="KW-0813">Transport</keyword>
<dbReference type="GO" id="GO:0015385">
    <property type="term" value="F:sodium:proton antiporter activity"/>
    <property type="evidence" value="ECO:0007669"/>
    <property type="project" value="TreeGrafter"/>
</dbReference>
<keyword evidence="6 8" id="KW-1133">Transmembrane helix</keyword>
<gene>
    <name evidence="10" type="ORF">AAIA72_11560</name>
</gene>
<dbReference type="InterPro" id="IPR036259">
    <property type="entry name" value="MFS_trans_sf"/>
</dbReference>
<feature type="transmembrane region" description="Helical" evidence="8">
    <location>
        <begin position="253"/>
        <end position="270"/>
    </location>
</feature>
<dbReference type="RefSeq" id="WP_369600476.1">
    <property type="nucleotide sequence ID" value="NZ_CP154858.1"/>
</dbReference>
<dbReference type="InterPro" id="IPR011701">
    <property type="entry name" value="MFS"/>
</dbReference>
<keyword evidence="8" id="KW-0997">Cell inner membrane</keyword>
<dbReference type="KEGG" id="tcd:AAIA72_11560"/>
<feature type="transmembrane region" description="Helical" evidence="8">
    <location>
        <begin position="219"/>
        <end position="241"/>
    </location>
</feature>
<evidence type="ECO:0000256" key="1">
    <source>
        <dbReference type="ARBA" id="ARBA00004651"/>
    </source>
</evidence>
<dbReference type="PROSITE" id="PS50850">
    <property type="entry name" value="MFS"/>
    <property type="match status" value="1"/>
</dbReference>
<dbReference type="NCBIfam" id="TIGR00710">
    <property type="entry name" value="efflux_Bcr_CflA"/>
    <property type="match status" value="1"/>
</dbReference>
<keyword evidence="5 8" id="KW-0812">Transmembrane</keyword>
<dbReference type="EMBL" id="CP154858">
    <property type="protein sequence ID" value="XDT71440.1"/>
    <property type="molecule type" value="Genomic_DNA"/>
</dbReference>
<evidence type="ECO:0000256" key="7">
    <source>
        <dbReference type="ARBA" id="ARBA00023136"/>
    </source>
</evidence>
<dbReference type="Pfam" id="PF07690">
    <property type="entry name" value="MFS_1"/>
    <property type="match status" value="1"/>
</dbReference>
<evidence type="ECO:0000256" key="3">
    <source>
        <dbReference type="ARBA" id="ARBA00022448"/>
    </source>
</evidence>
<dbReference type="AlphaFoldDB" id="A0AB39UTH8"/>
<feature type="transmembrane region" description="Helical" evidence="8">
    <location>
        <begin position="312"/>
        <end position="332"/>
    </location>
</feature>
<dbReference type="PANTHER" id="PTHR23502:SF132">
    <property type="entry name" value="POLYAMINE TRANSPORTER 2-RELATED"/>
    <property type="match status" value="1"/>
</dbReference>
<accession>A0AB39UTH8</accession>
<evidence type="ECO:0000256" key="6">
    <source>
        <dbReference type="ARBA" id="ARBA00022989"/>
    </source>
</evidence>
<dbReference type="SUPFAM" id="SSF103473">
    <property type="entry name" value="MFS general substrate transporter"/>
    <property type="match status" value="1"/>
</dbReference>
<dbReference type="GO" id="GO:1990961">
    <property type="term" value="P:xenobiotic detoxification by transmembrane export across the plasma membrane"/>
    <property type="evidence" value="ECO:0007669"/>
    <property type="project" value="InterPro"/>
</dbReference>
<feature type="transmembrane region" description="Helical" evidence="8">
    <location>
        <begin position="282"/>
        <end position="300"/>
    </location>
</feature>
<evidence type="ECO:0000313" key="10">
    <source>
        <dbReference type="EMBL" id="XDT71440.1"/>
    </source>
</evidence>
<dbReference type="GO" id="GO:0005886">
    <property type="term" value="C:plasma membrane"/>
    <property type="evidence" value="ECO:0007669"/>
    <property type="project" value="UniProtKB-SubCell"/>
</dbReference>
<name>A0AB39UTH8_9GAMM</name>
<dbReference type="InterPro" id="IPR004812">
    <property type="entry name" value="Efflux_drug-R_Bcr/CmlA"/>
</dbReference>
<keyword evidence="7 8" id="KW-0472">Membrane</keyword>
<evidence type="ECO:0000256" key="4">
    <source>
        <dbReference type="ARBA" id="ARBA00022475"/>
    </source>
</evidence>
<comment type="subcellular location">
    <subcellularLocation>
        <location evidence="8">Cell inner membrane</location>
        <topology evidence="8">Multi-pass membrane protein</topology>
    </subcellularLocation>
    <subcellularLocation>
        <location evidence="1">Cell membrane</location>
        <topology evidence="1">Multi-pass membrane protein</topology>
    </subcellularLocation>
</comment>
<feature type="transmembrane region" description="Helical" evidence="8">
    <location>
        <begin position="80"/>
        <end position="102"/>
    </location>
</feature>
<evidence type="ECO:0000256" key="2">
    <source>
        <dbReference type="ARBA" id="ARBA00006236"/>
    </source>
</evidence>
<evidence type="ECO:0000256" key="5">
    <source>
        <dbReference type="ARBA" id="ARBA00022692"/>
    </source>
</evidence>
<proteinExistence type="inferred from homology"/>
<dbReference type="Gene3D" id="1.20.1720.10">
    <property type="entry name" value="Multidrug resistance protein D"/>
    <property type="match status" value="1"/>
</dbReference>
<dbReference type="GO" id="GO:0042910">
    <property type="term" value="F:xenobiotic transmembrane transporter activity"/>
    <property type="evidence" value="ECO:0007669"/>
    <property type="project" value="InterPro"/>
</dbReference>
<feature type="transmembrane region" description="Helical" evidence="8">
    <location>
        <begin position="165"/>
        <end position="187"/>
    </location>
</feature>
<feature type="transmembrane region" description="Helical" evidence="8">
    <location>
        <begin position="48"/>
        <end position="68"/>
    </location>
</feature>
<evidence type="ECO:0000256" key="8">
    <source>
        <dbReference type="RuleBase" id="RU365088"/>
    </source>
</evidence>
<dbReference type="CDD" id="cd17320">
    <property type="entry name" value="MFS_MdfA_MDR_like"/>
    <property type="match status" value="1"/>
</dbReference>
<sequence length="403" mass="42551">MTETTSRRGQPALTLAAALLVMLGPFSIDAYLPAFPAIEQHYGVSRALLSQSLAGYLFAYAGGMLIWGPVADHYGRKATVITSLILFALASLLCALAPGFTLFLTGRVLQGLAASGSTVGSRAMIRDAHSATGAQRAMSQVMMVFTLAPVMAPLAGGWLVAHLGWASIFVALVVYSLLLAAGLARWLPETLPRHARQSLAFGKVFATYRGALMLRPFRLLLVTGTCTFAAFFLYIAGAPTVIFDILGLAETDFLWQFGPMVSGMFLGSLVSQRVASRYGPVMAVHLALGISAVAILFNLVQSLLWPPTLPTVIGPLVLMAFAIALLLPGITVQLLDCLPHHRGAAAAVQGFSQMGANALSASLLLPALGAHLTHFALAQIGLLSLALTCWVMHRKLSNSVSPA</sequence>
<keyword evidence="4" id="KW-1003">Cell membrane</keyword>
<protein>
    <recommendedName>
        <fullName evidence="8">Bcr/CflA family efflux transporter</fullName>
    </recommendedName>
</protein>
<comment type="similarity">
    <text evidence="2 8">Belongs to the major facilitator superfamily. Bcr/CmlA family.</text>
</comment>
<dbReference type="PANTHER" id="PTHR23502">
    <property type="entry name" value="MAJOR FACILITATOR SUPERFAMILY"/>
    <property type="match status" value="1"/>
</dbReference>
<feature type="transmembrane region" description="Helical" evidence="8">
    <location>
        <begin position="12"/>
        <end position="28"/>
    </location>
</feature>
<feature type="domain" description="Major facilitator superfamily (MFS) profile" evidence="9">
    <location>
        <begin position="13"/>
        <end position="396"/>
    </location>
</feature>
<evidence type="ECO:0000259" key="9">
    <source>
        <dbReference type="PROSITE" id="PS50850"/>
    </source>
</evidence>
<comment type="caution">
    <text evidence="8">Lacks conserved residue(s) required for the propagation of feature annotation.</text>
</comment>
<organism evidence="10">
    <name type="scientific">Thermohahella caldifontis</name>
    <dbReference type="NCBI Taxonomy" id="3142973"/>
    <lineage>
        <taxon>Bacteria</taxon>
        <taxon>Pseudomonadati</taxon>
        <taxon>Pseudomonadota</taxon>
        <taxon>Gammaproteobacteria</taxon>
        <taxon>Oceanospirillales</taxon>
        <taxon>Hahellaceae</taxon>
        <taxon>Thermohahella</taxon>
    </lineage>
</organism>
<dbReference type="InterPro" id="IPR020846">
    <property type="entry name" value="MFS_dom"/>
</dbReference>